<proteinExistence type="predicted"/>
<comment type="caution">
    <text evidence="2">The sequence shown here is derived from an EMBL/GenBank/DDBJ whole genome shotgun (WGS) entry which is preliminary data.</text>
</comment>
<dbReference type="InterPro" id="IPR046252">
    <property type="entry name" value="DUF6285"/>
</dbReference>
<evidence type="ECO:0000259" key="1">
    <source>
        <dbReference type="Pfam" id="PF19802"/>
    </source>
</evidence>
<sequence length="131" mass="15278">MPLNRPDRNELVASVREMLETQFLPVLEDKNLIYQSRVAINILNIVERELDGSEAMLAAERQRLVELLGEDDDVKRLNERLVTSIRNGDFDDDDEALMQHFLTTTLDKIAIDNPSYSTYTDYQEKRRSINY</sequence>
<evidence type="ECO:0000313" key="3">
    <source>
        <dbReference type="Proteomes" id="UP000321933"/>
    </source>
</evidence>
<dbReference type="Pfam" id="PF19802">
    <property type="entry name" value="DUF6285"/>
    <property type="match status" value="1"/>
</dbReference>
<protein>
    <recommendedName>
        <fullName evidence="1">DUF6285 domain-containing protein</fullName>
    </recommendedName>
</protein>
<gene>
    <name evidence="2" type="ORF">FVW59_15335</name>
</gene>
<dbReference type="EMBL" id="VRYZ01000007">
    <property type="protein sequence ID" value="TXS89982.1"/>
    <property type="molecule type" value="Genomic_DNA"/>
</dbReference>
<dbReference type="OrthoDB" id="6199180at2"/>
<accession>A0A5C8ZQL1</accession>
<evidence type="ECO:0000313" key="2">
    <source>
        <dbReference type="EMBL" id="TXS89982.1"/>
    </source>
</evidence>
<name>A0A5C8ZQL1_9GAMM</name>
<dbReference type="AlphaFoldDB" id="A0A5C8ZQL1"/>
<feature type="domain" description="DUF6285" evidence="1">
    <location>
        <begin position="31"/>
        <end position="116"/>
    </location>
</feature>
<organism evidence="2 3">
    <name type="scientific">Parahaliea aestuarii</name>
    <dbReference type="NCBI Taxonomy" id="1852021"/>
    <lineage>
        <taxon>Bacteria</taxon>
        <taxon>Pseudomonadati</taxon>
        <taxon>Pseudomonadota</taxon>
        <taxon>Gammaproteobacteria</taxon>
        <taxon>Cellvibrionales</taxon>
        <taxon>Halieaceae</taxon>
        <taxon>Parahaliea</taxon>
    </lineage>
</organism>
<keyword evidence="3" id="KW-1185">Reference proteome</keyword>
<dbReference type="Proteomes" id="UP000321933">
    <property type="component" value="Unassembled WGS sequence"/>
</dbReference>
<dbReference type="RefSeq" id="WP_148065244.1">
    <property type="nucleotide sequence ID" value="NZ_VRYZ01000007.1"/>
</dbReference>
<reference evidence="2 3" key="1">
    <citation type="submission" date="2019-08" db="EMBL/GenBank/DDBJ databases">
        <title>Parahaliea maris sp. nov., isolated from the surface seawater.</title>
        <authorList>
            <person name="Liu Y."/>
        </authorList>
    </citation>
    <scope>NUCLEOTIDE SEQUENCE [LARGE SCALE GENOMIC DNA]</scope>
    <source>
        <strain evidence="2 3">S2-26</strain>
    </source>
</reference>